<dbReference type="EnsemblPlants" id="EMT04511">
    <property type="protein sequence ID" value="EMT04511"/>
    <property type="gene ID" value="F775_29472"/>
</dbReference>
<organism evidence="1">
    <name type="scientific">Aegilops tauschii</name>
    <name type="common">Tausch's goatgrass</name>
    <name type="synonym">Aegilops squarrosa</name>
    <dbReference type="NCBI Taxonomy" id="37682"/>
    <lineage>
        <taxon>Eukaryota</taxon>
        <taxon>Viridiplantae</taxon>
        <taxon>Streptophyta</taxon>
        <taxon>Embryophyta</taxon>
        <taxon>Tracheophyta</taxon>
        <taxon>Spermatophyta</taxon>
        <taxon>Magnoliopsida</taxon>
        <taxon>Liliopsida</taxon>
        <taxon>Poales</taxon>
        <taxon>Poaceae</taxon>
        <taxon>BOP clade</taxon>
        <taxon>Pooideae</taxon>
        <taxon>Triticodae</taxon>
        <taxon>Triticeae</taxon>
        <taxon>Triticinae</taxon>
        <taxon>Aegilops</taxon>
    </lineage>
</organism>
<reference evidence="1" key="1">
    <citation type="submission" date="2015-06" db="UniProtKB">
        <authorList>
            <consortium name="EnsemblPlants"/>
        </authorList>
    </citation>
    <scope>IDENTIFICATION</scope>
</reference>
<accession>M8AJ59</accession>
<dbReference type="PROSITE" id="PS51257">
    <property type="entry name" value="PROKAR_LIPOPROTEIN"/>
    <property type="match status" value="1"/>
</dbReference>
<evidence type="ECO:0000313" key="1">
    <source>
        <dbReference type="EnsemblPlants" id="EMT04511"/>
    </source>
</evidence>
<dbReference type="AlphaFoldDB" id="M8AJ59"/>
<sequence>MARLATLAMLLLSLLSVASCRDLEAISDDQGPPVPVLLTRADQADAAAEATTLPSFPAPVVAWDEDELPSHRGHLWLARPRHHGFFHRRGAFSGLGEARVQPAAFFPTEVLGEEQAHWEAVLEVVAEPEPDTHGEEGEGNEAVKAWKVEMMASMFVHGVGLHHRHHHDQEEEDDDHRQGKDEEMNTKLLGRLHLHAHDGDHEADELGELARRLGPATTSTRSFNHGDHHLGAEEAGGVKKWFKGLMNRF</sequence>
<protein>
    <submittedName>
        <fullName evidence="1">Uncharacterized protein</fullName>
    </submittedName>
</protein>
<dbReference type="ExpressionAtlas" id="M8AJ59">
    <property type="expression patterns" value="baseline"/>
</dbReference>
<name>M8AJ59_AEGTA</name>
<proteinExistence type="predicted"/>